<gene>
    <name evidence="4" type="ORF">COX46_02680</name>
</gene>
<evidence type="ECO:0000313" key="4">
    <source>
        <dbReference type="EMBL" id="PIP16366.1"/>
    </source>
</evidence>
<feature type="non-terminal residue" evidence="4">
    <location>
        <position position="1"/>
    </location>
</feature>
<comment type="caution">
    <text evidence="4">The sequence shown here is derived from an EMBL/GenBank/DDBJ whole genome shotgun (WGS) entry which is preliminary data.</text>
</comment>
<accession>A0A2G9YAU8</accession>
<dbReference type="InterPro" id="IPR019490">
    <property type="entry name" value="Glu6P/Mann6P_isomerase_C"/>
</dbReference>
<dbReference type="EMBL" id="PCRF01000129">
    <property type="protein sequence ID" value="PIP16366.1"/>
    <property type="molecule type" value="Genomic_DNA"/>
</dbReference>
<dbReference type="GO" id="GO:1901135">
    <property type="term" value="P:carbohydrate derivative metabolic process"/>
    <property type="evidence" value="ECO:0007669"/>
    <property type="project" value="InterPro"/>
</dbReference>
<reference evidence="4 5" key="1">
    <citation type="submission" date="2017-09" db="EMBL/GenBank/DDBJ databases">
        <title>Depth-based differentiation of microbial function through sediment-hosted aquifers and enrichment of novel symbionts in the deep terrestrial subsurface.</title>
        <authorList>
            <person name="Probst A.J."/>
            <person name="Ladd B."/>
            <person name="Jarett J.K."/>
            <person name="Geller-Mcgrath D.E."/>
            <person name="Sieber C.M."/>
            <person name="Emerson J.B."/>
            <person name="Anantharaman K."/>
            <person name="Thomas B.C."/>
            <person name="Malmstrom R."/>
            <person name="Stieglmeier M."/>
            <person name="Klingl A."/>
            <person name="Woyke T."/>
            <person name="Ryan C.M."/>
            <person name="Banfield J.F."/>
        </authorList>
    </citation>
    <scope>NUCLEOTIDE SEQUENCE [LARGE SCALE GENOMIC DNA]</scope>
    <source>
        <strain evidence="4">CG23_combo_of_CG06-09_8_20_14_all_48_7</strain>
    </source>
</reference>
<dbReference type="Gene3D" id="3.40.50.10490">
    <property type="entry name" value="Glucose-6-phosphate isomerase like protein, domain 1"/>
    <property type="match status" value="1"/>
</dbReference>
<dbReference type="GO" id="GO:0005975">
    <property type="term" value="P:carbohydrate metabolic process"/>
    <property type="evidence" value="ECO:0007669"/>
    <property type="project" value="InterPro"/>
</dbReference>
<protein>
    <submittedName>
        <fullName evidence="4">Bifunctional phosphoglucose/phosphomannose isomerase</fullName>
    </submittedName>
</protein>
<name>A0A2G9YAU8_9BACT</name>
<feature type="domain" description="Bifunctional glucose-6-phosphate/mannose-6-phosphate isomerase C-terminal" evidence="3">
    <location>
        <begin position="57"/>
        <end position="205"/>
    </location>
</feature>
<evidence type="ECO:0000259" key="3">
    <source>
        <dbReference type="Pfam" id="PF10432"/>
    </source>
</evidence>
<proteinExistence type="inferred from homology"/>
<dbReference type="CDD" id="cd05637">
    <property type="entry name" value="SIS_PGI_PMI_2"/>
    <property type="match status" value="1"/>
</dbReference>
<dbReference type="SUPFAM" id="SSF53697">
    <property type="entry name" value="SIS domain"/>
    <property type="match status" value="1"/>
</dbReference>
<dbReference type="Pfam" id="PF10432">
    <property type="entry name" value="bact-PGI_C"/>
    <property type="match status" value="1"/>
</dbReference>
<dbReference type="GO" id="GO:0097367">
    <property type="term" value="F:carbohydrate derivative binding"/>
    <property type="evidence" value="ECO:0007669"/>
    <property type="project" value="InterPro"/>
</dbReference>
<evidence type="ECO:0000256" key="1">
    <source>
        <dbReference type="ARBA" id="ARBA00010523"/>
    </source>
</evidence>
<sequence>KVPAGYPPRTALGYLFCSAVNILMRGGILPHSSLSSELVKSVKLDAEAMDIRISFGKNPARQLASALKGSIPVIYSANSLGAVAIRWKTQLEENSKNLAFTGLMPEMNHNEVVGWKYPQSLLKRLSVIFLRDRTEDPQIKKRFKITAGLLQPRRLIVEVEGTADNFLVRLFTLLIFGDWVSYYLALENQADPTPVDRITQLKKKLAE</sequence>
<dbReference type="GO" id="GO:0004476">
    <property type="term" value="F:mannose-6-phosphate isomerase activity"/>
    <property type="evidence" value="ECO:0007669"/>
    <property type="project" value="InterPro"/>
</dbReference>
<comment type="similarity">
    <text evidence="1">Belongs to the PGI/PMI family.</text>
</comment>
<dbReference type="InterPro" id="IPR046348">
    <property type="entry name" value="SIS_dom_sf"/>
</dbReference>
<dbReference type="GO" id="GO:0004347">
    <property type="term" value="F:glucose-6-phosphate isomerase activity"/>
    <property type="evidence" value="ECO:0007669"/>
    <property type="project" value="InterPro"/>
</dbReference>
<dbReference type="Proteomes" id="UP000230392">
    <property type="component" value="Unassembled WGS sequence"/>
</dbReference>
<evidence type="ECO:0000256" key="2">
    <source>
        <dbReference type="ARBA" id="ARBA00023235"/>
    </source>
</evidence>
<dbReference type="AlphaFoldDB" id="A0A2G9YAU8"/>
<organism evidence="4 5">
    <name type="scientific">bacterium (Candidatus Ratteibacteria) CG23_combo_of_CG06-09_8_20_14_all_48_7</name>
    <dbReference type="NCBI Taxonomy" id="2014292"/>
    <lineage>
        <taxon>Bacteria</taxon>
        <taxon>Candidatus Ratteibacteria</taxon>
    </lineage>
</organism>
<evidence type="ECO:0000313" key="5">
    <source>
        <dbReference type="Proteomes" id="UP000230392"/>
    </source>
</evidence>
<keyword evidence="2 4" id="KW-0413">Isomerase</keyword>